<dbReference type="Gene3D" id="3.40.390.10">
    <property type="entry name" value="Collagenase (Catalytic Domain)"/>
    <property type="match status" value="1"/>
</dbReference>
<dbReference type="OrthoDB" id="3938114at2759"/>
<keyword evidence="3" id="KW-1185">Reference proteome</keyword>
<protein>
    <submittedName>
        <fullName evidence="2">Uncharacterized protein</fullName>
    </submittedName>
</protein>
<comment type="caution">
    <text evidence="2">The sequence shown here is derived from an EMBL/GenBank/DDBJ whole genome shotgun (WGS) entry which is preliminary data.</text>
</comment>
<keyword evidence="1" id="KW-0732">Signal</keyword>
<evidence type="ECO:0000313" key="2">
    <source>
        <dbReference type="EMBL" id="KAF2096136.1"/>
    </source>
</evidence>
<feature type="chain" id="PRO_5040457456" evidence="1">
    <location>
        <begin position="22"/>
        <end position="313"/>
    </location>
</feature>
<organism evidence="2 3">
    <name type="scientific">Rhizodiscina lignyota</name>
    <dbReference type="NCBI Taxonomy" id="1504668"/>
    <lineage>
        <taxon>Eukaryota</taxon>
        <taxon>Fungi</taxon>
        <taxon>Dikarya</taxon>
        <taxon>Ascomycota</taxon>
        <taxon>Pezizomycotina</taxon>
        <taxon>Dothideomycetes</taxon>
        <taxon>Pleosporomycetidae</taxon>
        <taxon>Aulographales</taxon>
        <taxon>Rhizodiscinaceae</taxon>
        <taxon>Rhizodiscina</taxon>
    </lineage>
</organism>
<dbReference type="InterPro" id="IPR024079">
    <property type="entry name" value="MetalloPept_cat_dom_sf"/>
</dbReference>
<dbReference type="EMBL" id="ML978130">
    <property type="protein sequence ID" value="KAF2096136.1"/>
    <property type="molecule type" value="Genomic_DNA"/>
</dbReference>
<name>A0A9P4IDB2_9PEZI</name>
<sequence>MFHKLHIYLAFALSSVLRVHAGIQWDNIYNSCGAPSDTQQGGAAILSDMVNMAKAAGGYMDNAQANRDAPDQSKHWDYYRVLTLYDALFDGTQPDSQNRWNTVRANLNTMEGLANNQPDVWVSCDDTTLFGMDTVGSVSRTYFKDPSSKAKTYLDNPPLMCGQGQMVNGQMTNQIGYRTTINGINLVIICAKQAGGDITLSQLQYQEGSDLYMQTTLSTVVFHEFLHVMIPSMVGDQAGGNAPGGERYGWDGSIAIRSSYSPQNPDSLVYFAMALSMEEYLWHTGKAVSLPTMYQWLQQNQQTTLQSAGLPKP</sequence>
<accession>A0A9P4IDB2</accession>
<gene>
    <name evidence="2" type="ORF">NA57DRAFT_78907</name>
</gene>
<feature type="signal peptide" evidence="1">
    <location>
        <begin position="1"/>
        <end position="21"/>
    </location>
</feature>
<evidence type="ECO:0000256" key="1">
    <source>
        <dbReference type="SAM" id="SignalP"/>
    </source>
</evidence>
<dbReference type="AlphaFoldDB" id="A0A9P4IDB2"/>
<evidence type="ECO:0000313" key="3">
    <source>
        <dbReference type="Proteomes" id="UP000799772"/>
    </source>
</evidence>
<proteinExistence type="predicted"/>
<reference evidence="2" key="1">
    <citation type="journal article" date="2020" name="Stud. Mycol.">
        <title>101 Dothideomycetes genomes: a test case for predicting lifestyles and emergence of pathogens.</title>
        <authorList>
            <person name="Haridas S."/>
            <person name="Albert R."/>
            <person name="Binder M."/>
            <person name="Bloem J."/>
            <person name="Labutti K."/>
            <person name="Salamov A."/>
            <person name="Andreopoulos B."/>
            <person name="Baker S."/>
            <person name="Barry K."/>
            <person name="Bills G."/>
            <person name="Bluhm B."/>
            <person name="Cannon C."/>
            <person name="Castanera R."/>
            <person name="Culley D."/>
            <person name="Daum C."/>
            <person name="Ezra D."/>
            <person name="Gonzalez J."/>
            <person name="Henrissat B."/>
            <person name="Kuo A."/>
            <person name="Liang C."/>
            <person name="Lipzen A."/>
            <person name="Lutzoni F."/>
            <person name="Magnuson J."/>
            <person name="Mondo S."/>
            <person name="Nolan M."/>
            <person name="Ohm R."/>
            <person name="Pangilinan J."/>
            <person name="Park H.-J."/>
            <person name="Ramirez L."/>
            <person name="Alfaro M."/>
            <person name="Sun H."/>
            <person name="Tritt A."/>
            <person name="Yoshinaga Y."/>
            <person name="Zwiers L.-H."/>
            <person name="Turgeon B."/>
            <person name="Goodwin S."/>
            <person name="Spatafora J."/>
            <person name="Crous P."/>
            <person name="Grigoriev I."/>
        </authorList>
    </citation>
    <scope>NUCLEOTIDE SEQUENCE</scope>
    <source>
        <strain evidence="2">CBS 133067</strain>
    </source>
</reference>
<dbReference type="GO" id="GO:0008237">
    <property type="term" value="F:metallopeptidase activity"/>
    <property type="evidence" value="ECO:0007669"/>
    <property type="project" value="InterPro"/>
</dbReference>
<dbReference type="Proteomes" id="UP000799772">
    <property type="component" value="Unassembled WGS sequence"/>
</dbReference>